<keyword evidence="4" id="KW-1185">Reference proteome</keyword>
<feature type="transmembrane region" description="Helical" evidence="2">
    <location>
        <begin position="109"/>
        <end position="129"/>
    </location>
</feature>
<dbReference type="EMBL" id="JAGMUV010000029">
    <property type="protein sequence ID" value="KAH7116276.1"/>
    <property type="molecule type" value="Genomic_DNA"/>
</dbReference>
<dbReference type="Proteomes" id="UP000738349">
    <property type="component" value="Unassembled WGS sequence"/>
</dbReference>
<evidence type="ECO:0000256" key="1">
    <source>
        <dbReference type="SAM" id="MobiDB-lite"/>
    </source>
</evidence>
<reference evidence="3" key="1">
    <citation type="journal article" date="2021" name="Nat. Commun.">
        <title>Genetic determinants of endophytism in the Arabidopsis root mycobiome.</title>
        <authorList>
            <person name="Mesny F."/>
            <person name="Miyauchi S."/>
            <person name="Thiergart T."/>
            <person name="Pickel B."/>
            <person name="Atanasova L."/>
            <person name="Karlsson M."/>
            <person name="Huettel B."/>
            <person name="Barry K.W."/>
            <person name="Haridas S."/>
            <person name="Chen C."/>
            <person name="Bauer D."/>
            <person name="Andreopoulos W."/>
            <person name="Pangilinan J."/>
            <person name="LaButti K."/>
            <person name="Riley R."/>
            <person name="Lipzen A."/>
            <person name="Clum A."/>
            <person name="Drula E."/>
            <person name="Henrissat B."/>
            <person name="Kohler A."/>
            <person name="Grigoriev I.V."/>
            <person name="Martin F.M."/>
            <person name="Hacquard S."/>
        </authorList>
    </citation>
    <scope>NUCLEOTIDE SEQUENCE</scope>
    <source>
        <strain evidence="3">MPI-CAGE-AT-0147</strain>
    </source>
</reference>
<dbReference type="AlphaFoldDB" id="A0A9P9DCG1"/>
<evidence type="ECO:0000313" key="3">
    <source>
        <dbReference type="EMBL" id="KAH7116276.1"/>
    </source>
</evidence>
<organism evidence="3 4">
    <name type="scientific">Dactylonectria macrodidyma</name>
    <dbReference type="NCBI Taxonomy" id="307937"/>
    <lineage>
        <taxon>Eukaryota</taxon>
        <taxon>Fungi</taxon>
        <taxon>Dikarya</taxon>
        <taxon>Ascomycota</taxon>
        <taxon>Pezizomycotina</taxon>
        <taxon>Sordariomycetes</taxon>
        <taxon>Hypocreomycetidae</taxon>
        <taxon>Hypocreales</taxon>
        <taxon>Nectriaceae</taxon>
        <taxon>Dactylonectria</taxon>
    </lineage>
</organism>
<keyword evidence="2" id="KW-0812">Transmembrane</keyword>
<sequence>MNSASPERRPEETTPLLWPTSNQRDDAAGNNRRPSSPSSPADEHRVVAGEDTVAEASPSSSRYKLLFPATSLATGIATLAFLFAEMVLAGFGRSNFDYSDWQMRDFEGLMFWAGALSIVYLFGNFICIWRTRKPFYSVINATVLGFFAYVVVGVVAQLMSGYAPDYCRYVNRPQPGDDDSDGDYGVNILSRSSGSMEECQKWALKMQVFKQILIYLGAFYGITLTILFFISAYDAFVATKRFLQLLNVNPRFGDGEVAFEVSLRWGSHRRQGTTQPQRSEEVVASE</sequence>
<dbReference type="OrthoDB" id="5091793at2759"/>
<feature type="transmembrane region" description="Helical" evidence="2">
    <location>
        <begin position="212"/>
        <end position="236"/>
    </location>
</feature>
<feature type="transmembrane region" description="Helical" evidence="2">
    <location>
        <begin position="65"/>
        <end position="89"/>
    </location>
</feature>
<accession>A0A9P9DCG1</accession>
<protein>
    <submittedName>
        <fullName evidence="3">Uncharacterized protein</fullName>
    </submittedName>
</protein>
<feature type="region of interest" description="Disordered" evidence="1">
    <location>
        <begin position="1"/>
        <end position="46"/>
    </location>
</feature>
<gene>
    <name evidence="3" type="ORF">EDB81DRAFT_952935</name>
</gene>
<proteinExistence type="predicted"/>
<feature type="transmembrane region" description="Helical" evidence="2">
    <location>
        <begin position="141"/>
        <end position="163"/>
    </location>
</feature>
<evidence type="ECO:0000313" key="4">
    <source>
        <dbReference type="Proteomes" id="UP000738349"/>
    </source>
</evidence>
<keyword evidence="2" id="KW-1133">Transmembrane helix</keyword>
<evidence type="ECO:0000256" key="2">
    <source>
        <dbReference type="SAM" id="Phobius"/>
    </source>
</evidence>
<feature type="compositionally biased region" description="Basic and acidic residues" evidence="1">
    <location>
        <begin position="1"/>
        <end position="12"/>
    </location>
</feature>
<comment type="caution">
    <text evidence="3">The sequence shown here is derived from an EMBL/GenBank/DDBJ whole genome shotgun (WGS) entry which is preliminary data.</text>
</comment>
<keyword evidence="2" id="KW-0472">Membrane</keyword>
<name>A0A9P9DCG1_9HYPO</name>